<gene>
    <name evidence="1" type="ORF">KH327_08475</name>
</gene>
<comment type="caution">
    <text evidence="1">The sequence shown here is derived from an EMBL/GenBank/DDBJ whole genome shotgun (WGS) entry which is preliminary data.</text>
</comment>
<dbReference type="RefSeq" id="WP_278638615.1">
    <property type="nucleotide sequence ID" value="NZ_JAGZZP010000023.1"/>
</dbReference>
<proteinExistence type="predicted"/>
<dbReference type="EMBL" id="JAGZZP010000023">
    <property type="protein sequence ID" value="MBS6535851.1"/>
    <property type="molecule type" value="Genomic_DNA"/>
</dbReference>
<protein>
    <submittedName>
        <fullName evidence="1">Uncharacterized protein</fullName>
    </submittedName>
</protein>
<organism evidence="1 2">
    <name type="scientific">Peptoniphilus harei</name>
    <dbReference type="NCBI Taxonomy" id="54005"/>
    <lineage>
        <taxon>Bacteria</taxon>
        <taxon>Bacillati</taxon>
        <taxon>Bacillota</taxon>
        <taxon>Tissierellia</taxon>
        <taxon>Tissierellales</taxon>
        <taxon>Peptoniphilaceae</taxon>
        <taxon>Peptoniphilus</taxon>
    </lineage>
</organism>
<reference evidence="1" key="1">
    <citation type="submission" date="2021-02" db="EMBL/GenBank/DDBJ databases">
        <title>Infant gut strain persistence is associated with maternal origin, phylogeny, and functional potential including surface adhesion and iron acquisition.</title>
        <authorList>
            <person name="Lou Y.C."/>
        </authorList>
    </citation>
    <scope>NUCLEOTIDE SEQUENCE</scope>
    <source>
        <strain evidence="1">L3_060_052G1_dasL3_060_052G1_concoct_1</strain>
    </source>
</reference>
<evidence type="ECO:0000313" key="1">
    <source>
        <dbReference type="EMBL" id="MBS6535851.1"/>
    </source>
</evidence>
<accession>A0A943SRL4</accession>
<dbReference type="Proteomes" id="UP000748991">
    <property type="component" value="Unassembled WGS sequence"/>
</dbReference>
<sequence>MCKNCECNNNGRIEVEIGNGCKIVCVNNEEPFDKDLNIFVVDSNDNFVQDLASIGLEFKIDDDFKINYLNDTFSVKVFADSNNEDFNVEMIIPKIEVEKEKISVAEVLSLENIEIEENTHGVLEYGKVNISCFEDDINDDVEFNLAGFYDVPNVNADYDGSYTDYTVYKNGEVVLECVSDSKVDEFVRNLIEKYK</sequence>
<dbReference type="AlphaFoldDB" id="A0A943SRL4"/>
<evidence type="ECO:0000313" key="2">
    <source>
        <dbReference type="Proteomes" id="UP000748991"/>
    </source>
</evidence>
<name>A0A943SRL4_9FIRM</name>